<name>A0A914DR28_9BILA</name>
<evidence type="ECO:0000313" key="1">
    <source>
        <dbReference type="Proteomes" id="UP000887540"/>
    </source>
</evidence>
<evidence type="ECO:0000313" key="2">
    <source>
        <dbReference type="WBParaSite" id="ACRNAN_scaffold3385.g31861.t1"/>
    </source>
</evidence>
<keyword evidence="1" id="KW-1185">Reference proteome</keyword>
<dbReference type="Proteomes" id="UP000887540">
    <property type="component" value="Unplaced"/>
</dbReference>
<protein>
    <submittedName>
        <fullName evidence="2">Uncharacterized protein</fullName>
    </submittedName>
</protein>
<accession>A0A914DR28</accession>
<dbReference type="AlphaFoldDB" id="A0A914DR28"/>
<sequence>MCWHHGNFSTPPIVQFQRYQPPLREEYQRPAHPPGFMPQQFETLRKSTSTSFIWQATLQNEYVLTETETDIQSTFVISLLFWGGDL</sequence>
<proteinExistence type="predicted"/>
<reference evidence="2" key="1">
    <citation type="submission" date="2022-11" db="UniProtKB">
        <authorList>
            <consortium name="WormBaseParasite"/>
        </authorList>
    </citation>
    <scope>IDENTIFICATION</scope>
</reference>
<organism evidence="1 2">
    <name type="scientific">Acrobeloides nanus</name>
    <dbReference type="NCBI Taxonomy" id="290746"/>
    <lineage>
        <taxon>Eukaryota</taxon>
        <taxon>Metazoa</taxon>
        <taxon>Ecdysozoa</taxon>
        <taxon>Nematoda</taxon>
        <taxon>Chromadorea</taxon>
        <taxon>Rhabditida</taxon>
        <taxon>Tylenchina</taxon>
        <taxon>Cephalobomorpha</taxon>
        <taxon>Cephaloboidea</taxon>
        <taxon>Cephalobidae</taxon>
        <taxon>Acrobeloides</taxon>
    </lineage>
</organism>
<dbReference type="WBParaSite" id="ACRNAN_scaffold3385.g31861.t1">
    <property type="protein sequence ID" value="ACRNAN_scaffold3385.g31861.t1"/>
    <property type="gene ID" value="ACRNAN_scaffold3385.g31861"/>
</dbReference>